<evidence type="ECO:0000313" key="1">
    <source>
        <dbReference type="EMBL" id="GBO99415.1"/>
    </source>
</evidence>
<keyword evidence="2" id="KW-1185">Reference proteome</keyword>
<sequence length="91" mass="10106">MATMRLRGLSFLTRLPGDGRTCLVAYCIINKGGVHRPAKLLETRRHRCAKTMRRRAECNDVAAQRLAGGSSAYFFVLFVSSASISRLAVYI</sequence>
<proteinExistence type="predicted"/>
<name>A0A4C1SC39_EUMVA</name>
<reference evidence="1 2" key="1">
    <citation type="journal article" date="2019" name="Commun. Biol.">
        <title>The bagworm genome reveals a unique fibroin gene that provides high tensile strength.</title>
        <authorList>
            <person name="Kono N."/>
            <person name="Nakamura H."/>
            <person name="Ohtoshi R."/>
            <person name="Tomita M."/>
            <person name="Numata K."/>
            <person name="Arakawa K."/>
        </authorList>
    </citation>
    <scope>NUCLEOTIDE SEQUENCE [LARGE SCALE GENOMIC DNA]</scope>
</reference>
<accession>A0A4C1SC39</accession>
<comment type="caution">
    <text evidence="1">The sequence shown here is derived from an EMBL/GenBank/DDBJ whole genome shotgun (WGS) entry which is preliminary data.</text>
</comment>
<organism evidence="1 2">
    <name type="scientific">Eumeta variegata</name>
    <name type="common">Bagworm moth</name>
    <name type="synonym">Eumeta japonica</name>
    <dbReference type="NCBI Taxonomy" id="151549"/>
    <lineage>
        <taxon>Eukaryota</taxon>
        <taxon>Metazoa</taxon>
        <taxon>Ecdysozoa</taxon>
        <taxon>Arthropoda</taxon>
        <taxon>Hexapoda</taxon>
        <taxon>Insecta</taxon>
        <taxon>Pterygota</taxon>
        <taxon>Neoptera</taxon>
        <taxon>Endopterygota</taxon>
        <taxon>Lepidoptera</taxon>
        <taxon>Glossata</taxon>
        <taxon>Ditrysia</taxon>
        <taxon>Tineoidea</taxon>
        <taxon>Psychidae</taxon>
        <taxon>Oiketicinae</taxon>
        <taxon>Eumeta</taxon>
    </lineage>
</organism>
<protein>
    <submittedName>
        <fullName evidence="1">Uncharacterized protein</fullName>
    </submittedName>
</protein>
<dbReference type="Proteomes" id="UP000299102">
    <property type="component" value="Unassembled WGS sequence"/>
</dbReference>
<evidence type="ECO:0000313" key="2">
    <source>
        <dbReference type="Proteomes" id="UP000299102"/>
    </source>
</evidence>
<gene>
    <name evidence="1" type="ORF">EVAR_622_1</name>
</gene>
<dbReference type="EMBL" id="BGZK01000003">
    <property type="protein sequence ID" value="GBO99415.1"/>
    <property type="molecule type" value="Genomic_DNA"/>
</dbReference>
<dbReference type="AlphaFoldDB" id="A0A4C1SC39"/>